<sequence length="317" mass="34262">MSAISANVKMLSLTVLLTALALYPTQGILASAIVQPPGTSEVKYWFSFGDSYTTTGFVNTSTLPTESDPLGNPAYPGITVGDGGPNWVDVNTVVYNESLLLTYNYAYNGAVIDGSLVTPYLPTVATLVDQVEEFLSGAGQKPASSPWTSENAFFSIWIGINDIAHTYTNSGSRSAFSDVLLDAEFALVEKLCVNSNAGARNFLWNNVPPVYRTPEMIATNATAQAENKAVILGFNKKLSAKIAEFKATHPDIRTHFWDAYTVFTTILDNPTKYGFTTDGTAFGAVGDIWGNNYHPSTALYNIIGKDIASSLKSTVWW</sequence>
<dbReference type="PANTHER" id="PTHR45642">
    <property type="entry name" value="GDSL ESTERASE/LIPASE EXL3"/>
    <property type="match status" value="1"/>
</dbReference>
<feature type="chain" id="PRO_5007875217" evidence="2">
    <location>
        <begin position="28"/>
        <end position="317"/>
    </location>
</feature>
<dbReference type="SUPFAM" id="SSF52266">
    <property type="entry name" value="SGNH hydrolase"/>
    <property type="match status" value="1"/>
</dbReference>
<dbReference type="InterPro" id="IPR001087">
    <property type="entry name" value="GDSL"/>
</dbReference>
<keyword evidence="4" id="KW-1185">Reference proteome</keyword>
<feature type="signal peptide" evidence="2">
    <location>
        <begin position="1"/>
        <end position="27"/>
    </location>
</feature>
<protein>
    <submittedName>
        <fullName evidence="3">Carbohydrate esterase family 16 protein</fullName>
    </submittedName>
</protein>
<keyword evidence="1 2" id="KW-0732">Signal</keyword>
<organism evidence="3 4">
    <name type="scientific">Athelia psychrophila</name>
    <dbReference type="NCBI Taxonomy" id="1759441"/>
    <lineage>
        <taxon>Eukaryota</taxon>
        <taxon>Fungi</taxon>
        <taxon>Dikarya</taxon>
        <taxon>Basidiomycota</taxon>
        <taxon>Agaricomycotina</taxon>
        <taxon>Agaricomycetes</taxon>
        <taxon>Agaricomycetidae</taxon>
        <taxon>Atheliales</taxon>
        <taxon>Atheliaceae</taxon>
        <taxon>Athelia</taxon>
    </lineage>
</organism>
<dbReference type="GO" id="GO:0016788">
    <property type="term" value="F:hydrolase activity, acting on ester bonds"/>
    <property type="evidence" value="ECO:0007669"/>
    <property type="project" value="InterPro"/>
</dbReference>
<evidence type="ECO:0000256" key="2">
    <source>
        <dbReference type="SAM" id="SignalP"/>
    </source>
</evidence>
<dbReference type="STRING" id="436010.A0A166IF38"/>
<proteinExistence type="predicted"/>
<dbReference type="Pfam" id="PF00657">
    <property type="entry name" value="Lipase_GDSL"/>
    <property type="match status" value="1"/>
</dbReference>
<dbReference type="CDD" id="cd01846">
    <property type="entry name" value="fatty_acyltransferase_like"/>
    <property type="match status" value="1"/>
</dbReference>
<dbReference type="Gene3D" id="3.40.50.1110">
    <property type="entry name" value="SGNH hydrolase"/>
    <property type="match status" value="1"/>
</dbReference>
<gene>
    <name evidence="3" type="ORF">FIBSPDRAFT_955208</name>
</gene>
<dbReference type="OrthoDB" id="1600564at2759"/>
<evidence type="ECO:0000313" key="4">
    <source>
        <dbReference type="Proteomes" id="UP000076532"/>
    </source>
</evidence>
<evidence type="ECO:0000256" key="1">
    <source>
        <dbReference type="ARBA" id="ARBA00022729"/>
    </source>
</evidence>
<reference evidence="3 4" key="1">
    <citation type="journal article" date="2016" name="Mol. Biol. Evol.">
        <title>Comparative Genomics of Early-Diverging Mushroom-Forming Fungi Provides Insights into the Origins of Lignocellulose Decay Capabilities.</title>
        <authorList>
            <person name="Nagy L.G."/>
            <person name="Riley R."/>
            <person name="Tritt A."/>
            <person name="Adam C."/>
            <person name="Daum C."/>
            <person name="Floudas D."/>
            <person name="Sun H."/>
            <person name="Yadav J.S."/>
            <person name="Pangilinan J."/>
            <person name="Larsson K.H."/>
            <person name="Matsuura K."/>
            <person name="Barry K."/>
            <person name="Labutti K."/>
            <person name="Kuo R."/>
            <person name="Ohm R.A."/>
            <person name="Bhattacharya S.S."/>
            <person name="Shirouzu T."/>
            <person name="Yoshinaga Y."/>
            <person name="Martin F.M."/>
            <person name="Grigoriev I.V."/>
            <person name="Hibbett D.S."/>
        </authorList>
    </citation>
    <scope>NUCLEOTIDE SEQUENCE [LARGE SCALE GENOMIC DNA]</scope>
    <source>
        <strain evidence="3 4">CBS 109695</strain>
    </source>
</reference>
<dbReference type="InterPro" id="IPR036514">
    <property type="entry name" value="SGNH_hydro_sf"/>
</dbReference>
<dbReference type="PANTHER" id="PTHR45642:SF139">
    <property type="entry name" value="SGNH HYDROLASE-TYPE ESTERASE DOMAIN-CONTAINING PROTEIN"/>
    <property type="match status" value="1"/>
</dbReference>
<dbReference type="InterPro" id="IPR050592">
    <property type="entry name" value="GDSL_lipolytic_enzyme"/>
</dbReference>
<dbReference type="Proteomes" id="UP000076532">
    <property type="component" value="Unassembled WGS sequence"/>
</dbReference>
<name>A0A166IF38_9AGAM</name>
<accession>A0A166IF38</accession>
<evidence type="ECO:0000313" key="3">
    <source>
        <dbReference type="EMBL" id="KZP19745.1"/>
    </source>
</evidence>
<dbReference type="AlphaFoldDB" id="A0A166IF38"/>
<dbReference type="EMBL" id="KV417561">
    <property type="protein sequence ID" value="KZP19745.1"/>
    <property type="molecule type" value="Genomic_DNA"/>
</dbReference>